<sequence length="119" mass="12894">MLPAASRMRRPAEFEQAVRRGARSGTTSLVVHLASDSVPGTNPHVGFVVAKSVGNAVVRNRVKRRLRAQMTHRIDQLPDGGRLVVRALPPAAGLTSDALARDLDRALAGATKRLRSRQR</sequence>
<dbReference type="GO" id="GO:0042781">
    <property type="term" value="F:3'-tRNA processing endoribonuclease activity"/>
    <property type="evidence" value="ECO:0007669"/>
    <property type="project" value="TreeGrafter"/>
</dbReference>
<comment type="similarity">
    <text evidence="7">Belongs to the RnpA family.</text>
</comment>
<gene>
    <name evidence="7 10" type="primary">rnpA</name>
    <name evidence="10" type="ORF">CAE01nite_01960</name>
</gene>
<dbReference type="AlphaFoldDB" id="A0A512D7M4"/>
<evidence type="ECO:0000256" key="2">
    <source>
        <dbReference type="ARBA" id="ARBA00022694"/>
    </source>
</evidence>
<keyword evidence="3 7" id="KW-0540">Nuclease</keyword>
<evidence type="ECO:0000256" key="8">
    <source>
        <dbReference type="NCBIfam" id="TIGR00188"/>
    </source>
</evidence>
<keyword evidence="11" id="KW-1185">Reference proteome</keyword>
<comment type="subunit">
    <text evidence="7">Consists of a catalytic RNA component (M1 or rnpB) and a protein subunit.</text>
</comment>
<evidence type="ECO:0000256" key="4">
    <source>
        <dbReference type="ARBA" id="ARBA00022759"/>
    </source>
</evidence>
<evidence type="ECO:0000256" key="6">
    <source>
        <dbReference type="ARBA" id="ARBA00022884"/>
    </source>
</evidence>
<organism evidence="10 11">
    <name type="scientific">Cellulomonas aerilata</name>
    <dbReference type="NCBI Taxonomy" id="515326"/>
    <lineage>
        <taxon>Bacteria</taxon>
        <taxon>Bacillati</taxon>
        <taxon>Actinomycetota</taxon>
        <taxon>Actinomycetes</taxon>
        <taxon>Micrococcales</taxon>
        <taxon>Cellulomonadaceae</taxon>
        <taxon>Cellulomonas</taxon>
    </lineage>
</organism>
<comment type="caution">
    <text evidence="10">The sequence shown here is derived from an EMBL/GenBank/DDBJ whole genome shotgun (WGS) entry which is preliminary data.</text>
</comment>
<keyword evidence="2 7" id="KW-0819">tRNA processing</keyword>
<dbReference type="GO" id="GO:0000049">
    <property type="term" value="F:tRNA binding"/>
    <property type="evidence" value="ECO:0007669"/>
    <property type="project" value="UniProtKB-UniRule"/>
</dbReference>
<evidence type="ECO:0000256" key="9">
    <source>
        <dbReference type="SAM" id="MobiDB-lite"/>
    </source>
</evidence>
<keyword evidence="4 7" id="KW-0255">Endonuclease</keyword>
<evidence type="ECO:0000256" key="5">
    <source>
        <dbReference type="ARBA" id="ARBA00022801"/>
    </source>
</evidence>
<proteinExistence type="inferred from homology"/>
<evidence type="ECO:0000256" key="3">
    <source>
        <dbReference type="ARBA" id="ARBA00022722"/>
    </source>
</evidence>
<dbReference type="EC" id="3.1.26.5" evidence="7 8"/>
<dbReference type="InterPro" id="IPR020539">
    <property type="entry name" value="RNase_P_CS"/>
</dbReference>
<dbReference type="PROSITE" id="PS00648">
    <property type="entry name" value="RIBONUCLEASE_P"/>
    <property type="match status" value="1"/>
</dbReference>
<dbReference type="RefSeq" id="WP_146898625.1">
    <property type="nucleotide sequence ID" value="NZ_BAAARM010000001.1"/>
</dbReference>
<dbReference type="EMBL" id="BJYY01000001">
    <property type="protein sequence ID" value="GEO32471.1"/>
    <property type="molecule type" value="Genomic_DNA"/>
</dbReference>
<protein>
    <recommendedName>
        <fullName evidence="7 8">Ribonuclease P protein component</fullName>
        <shortName evidence="7">RNase P protein</shortName>
        <shortName evidence="7">RNaseP protein</shortName>
        <ecNumber evidence="7 8">3.1.26.5</ecNumber>
    </recommendedName>
    <alternativeName>
        <fullName evidence="7">Protein C5</fullName>
    </alternativeName>
</protein>
<dbReference type="OrthoDB" id="196964at2"/>
<dbReference type="SUPFAM" id="SSF54211">
    <property type="entry name" value="Ribosomal protein S5 domain 2-like"/>
    <property type="match status" value="1"/>
</dbReference>
<comment type="catalytic activity">
    <reaction evidence="7">
        <text>Endonucleolytic cleavage of RNA, removing 5'-extranucleotides from tRNA precursor.</text>
        <dbReference type="EC" id="3.1.26.5"/>
    </reaction>
</comment>
<evidence type="ECO:0000256" key="1">
    <source>
        <dbReference type="ARBA" id="ARBA00002663"/>
    </source>
</evidence>
<comment type="function">
    <text evidence="1 7">RNaseP catalyzes the removal of the 5'-leader sequence from pre-tRNA to produce the mature 5'-terminus. It can also cleave other RNA substrates such as 4.5S RNA. The protein component plays an auxiliary but essential role in vivo by binding to the 5'-leader sequence and broadening the substrate specificity of the ribozyme.</text>
</comment>
<dbReference type="InterPro" id="IPR014721">
    <property type="entry name" value="Ribsml_uS5_D2-typ_fold_subgr"/>
</dbReference>
<dbReference type="PANTHER" id="PTHR33992:SF1">
    <property type="entry name" value="RIBONUCLEASE P PROTEIN COMPONENT"/>
    <property type="match status" value="1"/>
</dbReference>
<keyword evidence="5 7" id="KW-0378">Hydrolase</keyword>
<dbReference type="HAMAP" id="MF_00227">
    <property type="entry name" value="RNase_P"/>
    <property type="match status" value="1"/>
</dbReference>
<dbReference type="Proteomes" id="UP000321181">
    <property type="component" value="Unassembled WGS sequence"/>
</dbReference>
<dbReference type="Gene3D" id="3.30.230.10">
    <property type="match status" value="1"/>
</dbReference>
<dbReference type="InterPro" id="IPR000100">
    <property type="entry name" value="RNase_P"/>
</dbReference>
<dbReference type="PANTHER" id="PTHR33992">
    <property type="entry name" value="RIBONUCLEASE P PROTEIN COMPONENT"/>
    <property type="match status" value="1"/>
</dbReference>
<evidence type="ECO:0000313" key="10">
    <source>
        <dbReference type="EMBL" id="GEO32471.1"/>
    </source>
</evidence>
<feature type="region of interest" description="Disordered" evidence="9">
    <location>
        <begin position="1"/>
        <end position="25"/>
    </location>
</feature>
<dbReference type="GO" id="GO:0004526">
    <property type="term" value="F:ribonuclease P activity"/>
    <property type="evidence" value="ECO:0007669"/>
    <property type="project" value="UniProtKB-UniRule"/>
</dbReference>
<accession>A0A512D7M4</accession>
<evidence type="ECO:0000256" key="7">
    <source>
        <dbReference type="HAMAP-Rule" id="MF_00227"/>
    </source>
</evidence>
<name>A0A512D7M4_9CELL</name>
<dbReference type="GO" id="GO:0001682">
    <property type="term" value="P:tRNA 5'-leader removal"/>
    <property type="evidence" value="ECO:0007669"/>
    <property type="project" value="UniProtKB-UniRule"/>
</dbReference>
<evidence type="ECO:0000313" key="11">
    <source>
        <dbReference type="Proteomes" id="UP000321181"/>
    </source>
</evidence>
<reference evidence="10 11" key="1">
    <citation type="submission" date="2019-07" db="EMBL/GenBank/DDBJ databases">
        <title>Whole genome shotgun sequence of Cellulomonas aerilata NBRC 106308.</title>
        <authorList>
            <person name="Hosoyama A."/>
            <person name="Uohara A."/>
            <person name="Ohji S."/>
            <person name="Ichikawa N."/>
        </authorList>
    </citation>
    <scope>NUCLEOTIDE SEQUENCE [LARGE SCALE GENOMIC DNA]</scope>
    <source>
        <strain evidence="10 11">NBRC 106308</strain>
    </source>
</reference>
<dbReference type="NCBIfam" id="TIGR00188">
    <property type="entry name" value="rnpA"/>
    <property type="match status" value="1"/>
</dbReference>
<dbReference type="Pfam" id="PF00825">
    <property type="entry name" value="Ribonuclease_P"/>
    <property type="match status" value="1"/>
</dbReference>
<keyword evidence="6 7" id="KW-0694">RNA-binding</keyword>
<dbReference type="InterPro" id="IPR020568">
    <property type="entry name" value="Ribosomal_Su5_D2-typ_SF"/>
</dbReference>
<dbReference type="GO" id="GO:0030677">
    <property type="term" value="C:ribonuclease P complex"/>
    <property type="evidence" value="ECO:0007669"/>
    <property type="project" value="TreeGrafter"/>
</dbReference>